<gene>
    <name evidence="4" type="ORF">GCM10010515_62130</name>
</gene>
<dbReference type="SMART" id="SM00331">
    <property type="entry name" value="PP2C_SIG"/>
    <property type="match status" value="1"/>
</dbReference>
<evidence type="ECO:0000259" key="2">
    <source>
        <dbReference type="PROSITE" id="PS50937"/>
    </source>
</evidence>
<dbReference type="InterPro" id="IPR036457">
    <property type="entry name" value="PPM-type-like_dom_sf"/>
</dbReference>
<dbReference type="SMART" id="SM00332">
    <property type="entry name" value="PP2Cc"/>
    <property type="match status" value="1"/>
</dbReference>
<dbReference type="PANTHER" id="PTHR30204:SF97">
    <property type="entry name" value="MERR FAMILY REGULATORY PROTEIN"/>
    <property type="match status" value="1"/>
</dbReference>
<evidence type="ECO:0000256" key="1">
    <source>
        <dbReference type="ARBA" id="ARBA00023125"/>
    </source>
</evidence>
<feature type="domain" description="PPM-type phosphatase" evidence="3">
    <location>
        <begin position="121"/>
        <end position="351"/>
    </location>
</feature>
<dbReference type="CDD" id="cd00143">
    <property type="entry name" value="PP2Cc"/>
    <property type="match status" value="1"/>
</dbReference>
<reference evidence="4" key="1">
    <citation type="journal article" date="2014" name="Int. J. Syst. Evol. Microbiol.">
        <title>Complete genome sequence of Corynebacterium casei LMG S-19264T (=DSM 44701T), isolated from a smear-ripened cheese.</title>
        <authorList>
            <consortium name="US DOE Joint Genome Institute (JGI-PGF)"/>
            <person name="Walter F."/>
            <person name="Albersmeier A."/>
            <person name="Kalinowski J."/>
            <person name="Ruckert C."/>
        </authorList>
    </citation>
    <scope>NUCLEOTIDE SEQUENCE</scope>
    <source>
        <strain evidence="4">JCM 4956</strain>
    </source>
</reference>
<feature type="domain" description="HTH merR-type" evidence="2">
    <location>
        <begin position="3"/>
        <end position="73"/>
    </location>
</feature>
<protein>
    <recommendedName>
        <fullName evidence="6">MerR family transcriptional regulator</fullName>
    </recommendedName>
</protein>
<dbReference type="SUPFAM" id="SSF81606">
    <property type="entry name" value="PP2C-like"/>
    <property type="match status" value="1"/>
</dbReference>
<dbReference type="PROSITE" id="PS51746">
    <property type="entry name" value="PPM_2"/>
    <property type="match status" value="1"/>
</dbReference>
<dbReference type="GO" id="GO:0003700">
    <property type="term" value="F:DNA-binding transcription factor activity"/>
    <property type="evidence" value="ECO:0007669"/>
    <property type="project" value="InterPro"/>
</dbReference>
<accession>A0A918U316</accession>
<dbReference type="SMART" id="SM00422">
    <property type="entry name" value="HTH_MERR"/>
    <property type="match status" value="1"/>
</dbReference>
<evidence type="ECO:0008006" key="6">
    <source>
        <dbReference type="Google" id="ProtNLM"/>
    </source>
</evidence>
<sequence>MGMLTIGAFARASRLSPKALRLYDELELLRPARVDPGTGYRYYAPAQLERARLVAWLRRLGMPLAGIREVCALEPASAAREIRAFWARVEAETAARRDLAAFLVDHLSQVPRKDSTMLELRYCAMSDTGRVRTANQDTAHAGARLLAVADGFGPGGKPASSAAVEALRFLDDEPLPSGGVLNLLEDVQGAAQAVRDVAGTADDVGTTLTAMLWTGSQLALAHIGDSRAHLLRDGALFLITHDHTVVRSMVDEGRLTPEEAAAHPQRLLLLRALTGGGSGAPAPAPDLRLHDACAGDRYLLCSDGLSAALSEEAVREVLATAEAPDEAVRALVAAANGAGGPDNVSCVVADVVTCARPEPEGDAGGA</sequence>
<evidence type="ECO:0000259" key="3">
    <source>
        <dbReference type="PROSITE" id="PS51746"/>
    </source>
</evidence>
<dbReference type="InterPro" id="IPR001932">
    <property type="entry name" value="PPM-type_phosphatase-like_dom"/>
</dbReference>
<dbReference type="InterPro" id="IPR047057">
    <property type="entry name" value="MerR_fam"/>
</dbReference>
<dbReference type="AlphaFoldDB" id="A0A918U316"/>
<dbReference type="CDD" id="cd01107">
    <property type="entry name" value="HTH_BmrR"/>
    <property type="match status" value="1"/>
</dbReference>
<dbReference type="PROSITE" id="PS50937">
    <property type="entry name" value="HTH_MERR_2"/>
    <property type="match status" value="1"/>
</dbReference>
<dbReference type="InterPro" id="IPR000551">
    <property type="entry name" value="MerR-type_HTH_dom"/>
</dbReference>
<evidence type="ECO:0000313" key="4">
    <source>
        <dbReference type="EMBL" id="GGX86232.1"/>
    </source>
</evidence>
<organism evidence="4 5">
    <name type="scientific">Streptomyces fructofermentans</name>
    <dbReference type="NCBI Taxonomy" id="152141"/>
    <lineage>
        <taxon>Bacteria</taxon>
        <taxon>Bacillati</taxon>
        <taxon>Actinomycetota</taxon>
        <taxon>Actinomycetes</taxon>
        <taxon>Kitasatosporales</taxon>
        <taxon>Streptomycetaceae</taxon>
        <taxon>Streptomyces</taxon>
    </lineage>
</organism>
<name>A0A918U316_9ACTN</name>
<proteinExistence type="predicted"/>
<keyword evidence="1" id="KW-0238">DNA-binding</keyword>
<dbReference type="Gene3D" id="1.10.1660.10">
    <property type="match status" value="1"/>
</dbReference>
<dbReference type="PANTHER" id="PTHR30204">
    <property type="entry name" value="REDOX-CYCLING DRUG-SENSING TRANSCRIPTIONAL ACTIVATOR SOXR"/>
    <property type="match status" value="1"/>
</dbReference>
<dbReference type="InterPro" id="IPR009061">
    <property type="entry name" value="DNA-bd_dom_put_sf"/>
</dbReference>
<dbReference type="Gene3D" id="3.60.40.10">
    <property type="entry name" value="PPM-type phosphatase domain"/>
    <property type="match status" value="1"/>
</dbReference>
<dbReference type="Pfam" id="PF13411">
    <property type="entry name" value="MerR_1"/>
    <property type="match status" value="1"/>
</dbReference>
<dbReference type="GO" id="GO:0003677">
    <property type="term" value="F:DNA binding"/>
    <property type="evidence" value="ECO:0007669"/>
    <property type="project" value="UniProtKB-KW"/>
</dbReference>
<keyword evidence="5" id="KW-1185">Reference proteome</keyword>
<dbReference type="Pfam" id="PF13672">
    <property type="entry name" value="PP2C_2"/>
    <property type="match status" value="1"/>
</dbReference>
<dbReference type="RefSeq" id="WP_190038928.1">
    <property type="nucleotide sequence ID" value="NZ_BMWD01000027.1"/>
</dbReference>
<dbReference type="SUPFAM" id="SSF46955">
    <property type="entry name" value="Putative DNA-binding domain"/>
    <property type="match status" value="1"/>
</dbReference>
<dbReference type="Proteomes" id="UP000645555">
    <property type="component" value="Unassembled WGS sequence"/>
</dbReference>
<dbReference type="EMBL" id="BMWD01000027">
    <property type="protein sequence ID" value="GGX86232.1"/>
    <property type="molecule type" value="Genomic_DNA"/>
</dbReference>
<reference evidence="4" key="2">
    <citation type="submission" date="2020-09" db="EMBL/GenBank/DDBJ databases">
        <authorList>
            <person name="Sun Q."/>
            <person name="Ohkuma M."/>
        </authorList>
    </citation>
    <scope>NUCLEOTIDE SEQUENCE</scope>
    <source>
        <strain evidence="4">JCM 4956</strain>
    </source>
</reference>
<comment type="caution">
    <text evidence="4">The sequence shown here is derived from an EMBL/GenBank/DDBJ whole genome shotgun (WGS) entry which is preliminary data.</text>
</comment>
<evidence type="ECO:0000313" key="5">
    <source>
        <dbReference type="Proteomes" id="UP000645555"/>
    </source>
</evidence>